<dbReference type="Proteomes" id="UP000626242">
    <property type="component" value="Unassembled WGS sequence"/>
</dbReference>
<dbReference type="RefSeq" id="WP_251834314.1">
    <property type="nucleotide sequence ID" value="NZ_JACSPS010000010.1"/>
</dbReference>
<dbReference type="EMBL" id="JACSPS010000010">
    <property type="protein sequence ID" value="MBD8019117.1"/>
    <property type="molecule type" value="Genomic_DNA"/>
</dbReference>
<protein>
    <submittedName>
        <fullName evidence="1">Uncharacterized protein</fullName>
    </submittedName>
</protein>
<sequence>MKRNLLFIFLILSTFSYGQGRKFLKDKIREWGECKNVAMTLTGGDIALKGKNGWAASGVPKSLTNKLSSLNENNELIDDIVLTENGRWLILWGNNGISSYGTPTSLDSKLTEWNDNGEMIYSITFNDNGDWVVISKTKFSASSSKIIDWISEGEQKYGELWAASITNTGLVVVYERGYKFLGDVPSSLKNKLDETKLNVFRLKFLSDGAYFIADFAGNYAYYF</sequence>
<gene>
    <name evidence="1" type="ORF">H9628_11630</name>
</gene>
<comment type="caution">
    <text evidence="1">The sequence shown here is derived from an EMBL/GenBank/DDBJ whole genome shotgun (WGS) entry which is preliminary data.</text>
</comment>
<keyword evidence="2" id="KW-1185">Reference proteome</keyword>
<proteinExistence type="predicted"/>
<accession>A0ABR8WQ98</accession>
<name>A0ABR8WQ98_9FLAO</name>
<reference evidence="1 2" key="1">
    <citation type="submission" date="2020-08" db="EMBL/GenBank/DDBJ databases">
        <title>A Genomic Blueprint of the Chicken Gut Microbiome.</title>
        <authorList>
            <person name="Gilroy R."/>
            <person name="Ravi A."/>
            <person name="Getino M."/>
            <person name="Pursley I."/>
            <person name="Horton D.L."/>
            <person name="Alikhan N.-F."/>
            <person name="Baker D."/>
            <person name="Gharbi K."/>
            <person name="Hall N."/>
            <person name="Watson M."/>
            <person name="Adriaenssens E.M."/>
            <person name="Foster-Nyarko E."/>
            <person name="Jarju S."/>
            <person name="Secka A."/>
            <person name="Antonio M."/>
            <person name="Oren A."/>
            <person name="Chaudhuri R."/>
            <person name="La Ragione R.M."/>
            <person name="Hildebrand F."/>
            <person name="Pallen M.J."/>
        </authorList>
    </citation>
    <scope>NUCLEOTIDE SEQUENCE [LARGE SCALE GENOMIC DNA]</scope>
    <source>
        <strain evidence="1 2">Sa1CVA4</strain>
    </source>
</reference>
<dbReference type="SUPFAM" id="SSF63829">
    <property type="entry name" value="Calcium-dependent phosphotriesterase"/>
    <property type="match status" value="1"/>
</dbReference>
<evidence type="ECO:0000313" key="2">
    <source>
        <dbReference type="Proteomes" id="UP000626242"/>
    </source>
</evidence>
<organism evidence="1 2">
    <name type="scientific">Kaistella pullorum</name>
    <dbReference type="NCBI Taxonomy" id="2763074"/>
    <lineage>
        <taxon>Bacteria</taxon>
        <taxon>Pseudomonadati</taxon>
        <taxon>Bacteroidota</taxon>
        <taxon>Flavobacteriia</taxon>
        <taxon>Flavobacteriales</taxon>
        <taxon>Weeksellaceae</taxon>
        <taxon>Chryseobacterium group</taxon>
        <taxon>Kaistella</taxon>
    </lineage>
</organism>
<evidence type="ECO:0000313" key="1">
    <source>
        <dbReference type="EMBL" id="MBD8019117.1"/>
    </source>
</evidence>